<dbReference type="Proteomes" id="UP001152795">
    <property type="component" value="Unassembled WGS sequence"/>
</dbReference>
<dbReference type="InterPro" id="IPR041373">
    <property type="entry name" value="RT_RNaseH"/>
</dbReference>
<keyword evidence="1" id="KW-0808">Transferase</keyword>
<dbReference type="OrthoDB" id="10068564at2759"/>
<evidence type="ECO:0000313" key="10">
    <source>
        <dbReference type="Proteomes" id="UP001152795"/>
    </source>
</evidence>
<dbReference type="FunFam" id="3.10.20.370:FF:000001">
    <property type="entry name" value="Retrovirus-related Pol polyprotein from transposon 17.6-like protein"/>
    <property type="match status" value="1"/>
</dbReference>
<keyword evidence="4" id="KW-0255">Endonuclease</keyword>
<evidence type="ECO:0000256" key="6">
    <source>
        <dbReference type="ARBA" id="ARBA00022918"/>
    </source>
</evidence>
<dbReference type="Gene3D" id="1.10.340.70">
    <property type="match status" value="1"/>
</dbReference>
<dbReference type="EMBL" id="CACRXK020015564">
    <property type="protein sequence ID" value="CAB4028567.1"/>
    <property type="molecule type" value="Genomic_DNA"/>
</dbReference>
<dbReference type="PANTHER" id="PTHR37984:SF11">
    <property type="entry name" value="INTEGRASE CATALYTIC DOMAIN-CONTAINING PROTEIN"/>
    <property type="match status" value="1"/>
</dbReference>
<comment type="caution">
    <text evidence="9">The sequence shown here is derived from an EMBL/GenBank/DDBJ whole genome shotgun (WGS) entry which is preliminary data.</text>
</comment>
<evidence type="ECO:0000313" key="9">
    <source>
        <dbReference type="EMBL" id="CAB4028567.1"/>
    </source>
</evidence>
<dbReference type="CDD" id="cd09274">
    <property type="entry name" value="RNase_HI_RT_Ty3"/>
    <property type="match status" value="1"/>
</dbReference>
<keyword evidence="2" id="KW-0548">Nucleotidyltransferase</keyword>
<feature type="domain" description="Reverse transcriptase RNase H-like" evidence="8">
    <location>
        <begin position="26"/>
        <end position="136"/>
    </location>
</feature>
<name>A0A6S7JCJ7_PARCT</name>
<dbReference type="AlphaFoldDB" id="A0A6S7JCJ7"/>
<evidence type="ECO:0000256" key="3">
    <source>
        <dbReference type="ARBA" id="ARBA00022722"/>
    </source>
</evidence>
<evidence type="ECO:0000256" key="4">
    <source>
        <dbReference type="ARBA" id="ARBA00022759"/>
    </source>
</evidence>
<sequence length="429" mass="49392">MDQTEQHAMDSIKSVLTSETTMAYYNPSHKIEVLVDASPVGLGAILVQYPTTRDHSASPRIVSYASRVLTPVETRYSQIEREALAIVWSCHKFHLYLYGTQFSVITDPKPLQRLFNDPQSKPPARIERWLLKVQPYRFNVQYQPGSDNPADFMSRHPLPSPPTSHEERCAEEYVNFVSMHAVPKALTLEEIKEATKVDTTLQAVIQAIPTKQWHNAKLQPGVDRKSVECFFHIQRELSVNSDQSLLLRGTRIVIASELQNHVMDLAHEVHQGISRTKQLLCEKDWFPTIDKQVEEKHQLTQTINKHFDASCESRQKNKVHFDKRNKAKSFEFKVGDAVLLRNSKKGKLQTPYEHQKYQIVKKKGSMITASNDNRQVTRNSSHFKKFKEKKGETDNPGDKEEQPSKQNTNERPKRKTKPPGYFGYKQSDK</sequence>
<dbReference type="Pfam" id="PF17917">
    <property type="entry name" value="RT_RNaseH"/>
    <property type="match status" value="1"/>
</dbReference>
<keyword evidence="5" id="KW-0378">Hydrolase</keyword>
<feature type="compositionally biased region" description="Basic and acidic residues" evidence="7">
    <location>
        <begin position="389"/>
        <end position="411"/>
    </location>
</feature>
<evidence type="ECO:0000256" key="5">
    <source>
        <dbReference type="ARBA" id="ARBA00022801"/>
    </source>
</evidence>
<accession>A0A6S7JCJ7</accession>
<keyword evidence="10" id="KW-1185">Reference proteome</keyword>
<dbReference type="GO" id="GO:0016787">
    <property type="term" value="F:hydrolase activity"/>
    <property type="evidence" value="ECO:0007669"/>
    <property type="project" value="UniProtKB-KW"/>
</dbReference>
<dbReference type="PANTHER" id="PTHR37984">
    <property type="entry name" value="PROTEIN CBG26694"/>
    <property type="match status" value="1"/>
</dbReference>
<reference evidence="9" key="1">
    <citation type="submission" date="2020-04" db="EMBL/GenBank/DDBJ databases">
        <authorList>
            <person name="Alioto T."/>
            <person name="Alioto T."/>
            <person name="Gomez Garrido J."/>
        </authorList>
    </citation>
    <scope>NUCLEOTIDE SEQUENCE</scope>
    <source>
        <strain evidence="9">A484AB</strain>
    </source>
</reference>
<evidence type="ECO:0000256" key="2">
    <source>
        <dbReference type="ARBA" id="ARBA00022695"/>
    </source>
</evidence>
<keyword evidence="6" id="KW-0695">RNA-directed DNA polymerase</keyword>
<keyword evidence="3" id="KW-0540">Nuclease</keyword>
<proteinExistence type="predicted"/>
<gene>
    <name evidence="9" type="ORF">PACLA_8A020778</name>
</gene>
<feature type="region of interest" description="Disordered" evidence="7">
    <location>
        <begin position="363"/>
        <end position="429"/>
    </location>
</feature>
<evidence type="ECO:0000256" key="1">
    <source>
        <dbReference type="ARBA" id="ARBA00022679"/>
    </source>
</evidence>
<evidence type="ECO:0000256" key="7">
    <source>
        <dbReference type="SAM" id="MobiDB-lite"/>
    </source>
</evidence>
<evidence type="ECO:0000259" key="8">
    <source>
        <dbReference type="Pfam" id="PF17917"/>
    </source>
</evidence>
<dbReference type="SUPFAM" id="SSF56672">
    <property type="entry name" value="DNA/RNA polymerases"/>
    <property type="match status" value="1"/>
</dbReference>
<protein>
    <recommendedName>
        <fullName evidence="8">Reverse transcriptase RNase H-like domain-containing protein</fullName>
    </recommendedName>
</protein>
<dbReference type="GO" id="GO:0004519">
    <property type="term" value="F:endonuclease activity"/>
    <property type="evidence" value="ECO:0007669"/>
    <property type="project" value="UniProtKB-KW"/>
</dbReference>
<dbReference type="GO" id="GO:0003964">
    <property type="term" value="F:RNA-directed DNA polymerase activity"/>
    <property type="evidence" value="ECO:0007669"/>
    <property type="project" value="UniProtKB-KW"/>
</dbReference>
<organism evidence="9 10">
    <name type="scientific">Paramuricea clavata</name>
    <name type="common">Red gorgonian</name>
    <name type="synonym">Violescent sea-whip</name>
    <dbReference type="NCBI Taxonomy" id="317549"/>
    <lineage>
        <taxon>Eukaryota</taxon>
        <taxon>Metazoa</taxon>
        <taxon>Cnidaria</taxon>
        <taxon>Anthozoa</taxon>
        <taxon>Octocorallia</taxon>
        <taxon>Malacalcyonacea</taxon>
        <taxon>Plexauridae</taxon>
        <taxon>Paramuricea</taxon>
    </lineage>
</organism>
<dbReference type="InterPro" id="IPR043502">
    <property type="entry name" value="DNA/RNA_pol_sf"/>
</dbReference>
<dbReference type="InterPro" id="IPR050951">
    <property type="entry name" value="Retrovirus_Pol_polyprotein"/>
</dbReference>
<feature type="compositionally biased region" description="Polar residues" evidence="7">
    <location>
        <begin position="367"/>
        <end position="380"/>
    </location>
</feature>